<accession>M0I2W4</accession>
<proteinExistence type="predicted"/>
<dbReference type="AlphaFoldDB" id="M0I2W4"/>
<protein>
    <submittedName>
        <fullName evidence="1">Uncharacterized protein</fullName>
    </submittedName>
</protein>
<keyword evidence="2" id="KW-1185">Reference proteome</keyword>
<gene>
    <name evidence="1" type="ORF">C440_16881</name>
</gene>
<evidence type="ECO:0000313" key="2">
    <source>
        <dbReference type="Proteomes" id="UP000011550"/>
    </source>
</evidence>
<sequence length="70" mass="7584">MLCPRCSQQLTTLAFDGRAALYCERCGFADIEASHERDAPASESWDDAILRFRKRAAGTRCDGGDGDDGG</sequence>
<comment type="caution">
    <text evidence="1">The sequence shown here is derived from an EMBL/GenBank/DDBJ whole genome shotgun (WGS) entry which is preliminary data.</text>
</comment>
<name>M0I2W4_9EURY</name>
<reference evidence="1 2" key="1">
    <citation type="journal article" date="2014" name="PLoS Genet.">
        <title>Phylogenetically driven sequencing of extremely halophilic archaea reveals strategies for static and dynamic osmo-response.</title>
        <authorList>
            <person name="Becker E.A."/>
            <person name="Seitzer P.M."/>
            <person name="Tritt A."/>
            <person name="Larsen D."/>
            <person name="Krusor M."/>
            <person name="Yao A.I."/>
            <person name="Wu D."/>
            <person name="Madern D."/>
            <person name="Eisen J.A."/>
            <person name="Darling A.E."/>
            <person name="Facciotti M.T."/>
        </authorList>
    </citation>
    <scope>NUCLEOTIDE SEQUENCE [LARGE SCALE GENOMIC DNA]</scope>
    <source>
        <strain evidence="1 2">ATCC BAA-1512</strain>
    </source>
</reference>
<dbReference type="STRING" id="662479.C440_16881"/>
<evidence type="ECO:0000313" key="1">
    <source>
        <dbReference type="EMBL" id="ELZ90373.1"/>
    </source>
</evidence>
<organism evidence="1 2">
    <name type="scientific">Haloferax mucosum ATCC BAA-1512</name>
    <dbReference type="NCBI Taxonomy" id="662479"/>
    <lineage>
        <taxon>Archaea</taxon>
        <taxon>Methanobacteriati</taxon>
        <taxon>Methanobacteriota</taxon>
        <taxon>Stenosarchaea group</taxon>
        <taxon>Halobacteria</taxon>
        <taxon>Halobacteriales</taxon>
        <taxon>Haloferacaceae</taxon>
        <taxon>Haloferax</taxon>
    </lineage>
</organism>
<dbReference type="EMBL" id="AOLN01000019">
    <property type="protein sequence ID" value="ELZ90373.1"/>
    <property type="molecule type" value="Genomic_DNA"/>
</dbReference>
<dbReference type="OrthoDB" id="331156at2157"/>
<dbReference type="Proteomes" id="UP000011550">
    <property type="component" value="Unassembled WGS sequence"/>
</dbReference>